<dbReference type="InterPro" id="IPR038073">
    <property type="entry name" value="YkuJ-like_sf"/>
</dbReference>
<reference evidence="1 2" key="1">
    <citation type="journal article" date="2008" name="Genome Biol.">
        <title>Encapsulated in silica: genome, proteome and physiology of the thermophilic bacterium Anoxybacillus flavithermus WK1.</title>
        <authorList>
            <person name="Saw J.H."/>
            <person name="Mountain B.W."/>
            <person name="Feng L."/>
            <person name="Omelchenko M.V."/>
            <person name="Hou S."/>
            <person name="Saito J.A."/>
            <person name="Stott M.B."/>
            <person name="Li D."/>
            <person name="Zhao G."/>
            <person name="Wu J."/>
            <person name="Galperin M.Y."/>
            <person name="Koonin E.V."/>
            <person name="Makarova K.S."/>
            <person name="Wolf Y.I."/>
            <person name="Rigden D.J."/>
            <person name="Dunfield P.F."/>
            <person name="Wang L."/>
            <person name="Alam M."/>
        </authorList>
    </citation>
    <scope>NUCLEOTIDE SEQUENCE [LARGE SCALE GENOMIC DNA]</scope>
    <source>
        <strain evidence="2">DSM 21510 / WK1</strain>
    </source>
</reference>
<dbReference type="PIRSF" id="PIRSF037356">
    <property type="entry name" value="DUF1797"/>
    <property type="match status" value="1"/>
</dbReference>
<dbReference type="Proteomes" id="UP000000742">
    <property type="component" value="Chromosome"/>
</dbReference>
<dbReference type="Gene3D" id="3.30.720.20">
    <property type="entry name" value="Protein of unknown function DUF1797"/>
    <property type="match status" value="1"/>
</dbReference>
<dbReference type="KEGG" id="afl:Aflv_1906"/>
<dbReference type="AlphaFoldDB" id="B7GIC3"/>
<evidence type="ECO:0000313" key="1">
    <source>
        <dbReference type="EMBL" id="ACJ34267.1"/>
    </source>
</evidence>
<dbReference type="EMBL" id="CP000922">
    <property type="protein sequence ID" value="ACJ34267.1"/>
    <property type="molecule type" value="Genomic_DNA"/>
</dbReference>
<protein>
    <submittedName>
        <fullName evidence="1">Uncharacterized protein conserved in bacteria</fullName>
    </submittedName>
</protein>
<dbReference type="InterPro" id="IPR014904">
    <property type="entry name" value="YkuJ-like"/>
</dbReference>
<organism evidence="1 2">
    <name type="scientific">Anoxybacillus flavithermus (strain DSM 21510 / WK1)</name>
    <dbReference type="NCBI Taxonomy" id="491915"/>
    <lineage>
        <taxon>Bacteria</taxon>
        <taxon>Bacillati</taxon>
        <taxon>Bacillota</taxon>
        <taxon>Bacilli</taxon>
        <taxon>Bacillales</taxon>
        <taxon>Anoxybacillaceae</taxon>
        <taxon>Anoxybacillus</taxon>
    </lineage>
</organism>
<dbReference type="eggNOG" id="COG4703">
    <property type="taxonomic scope" value="Bacteria"/>
</dbReference>
<dbReference type="SUPFAM" id="SSF143567">
    <property type="entry name" value="YkuJ-like"/>
    <property type="match status" value="1"/>
</dbReference>
<dbReference type="STRING" id="491915.Aflv_1906"/>
<proteinExistence type="predicted"/>
<name>B7GIC3_ANOFW</name>
<dbReference type="HOGENOM" id="CLU_157750_0_1_9"/>
<evidence type="ECO:0000313" key="2">
    <source>
        <dbReference type="Proteomes" id="UP000000742"/>
    </source>
</evidence>
<accession>B7GIC3</accession>
<sequence>MYRKGMNVMSQLLGIIQRLISLQEQKTGTNEAPQRNFEVNGEKKCSVTYYEKTNTFVLEVYEKGEKPKSYQFDNIDMIAIEIFDLLN</sequence>
<dbReference type="Pfam" id="PF08796">
    <property type="entry name" value="DUF1797"/>
    <property type="match status" value="1"/>
</dbReference>
<gene>
    <name evidence="1" type="ordered locus">Aflv_1906</name>
</gene>